<gene>
    <name evidence="1" type="ORF">Acr_11g0012200</name>
</gene>
<dbReference type="OrthoDB" id="27095at2759"/>
<accession>A0A7J0FDY2</accession>
<reference evidence="1 2" key="1">
    <citation type="submission" date="2019-07" db="EMBL/GenBank/DDBJ databases">
        <title>De Novo Assembly of kiwifruit Actinidia rufa.</title>
        <authorList>
            <person name="Sugita-Konishi S."/>
            <person name="Sato K."/>
            <person name="Mori E."/>
            <person name="Abe Y."/>
            <person name="Kisaki G."/>
            <person name="Hamano K."/>
            <person name="Suezawa K."/>
            <person name="Otani M."/>
            <person name="Fukuda T."/>
            <person name="Manabe T."/>
            <person name="Gomi K."/>
            <person name="Tabuchi M."/>
            <person name="Akimitsu K."/>
            <person name="Kataoka I."/>
        </authorList>
    </citation>
    <scope>NUCLEOTIDE SEQUENCE [LARGE SCALE GENOMIC DNA]</scope>
    <source>
        <strain evidence="2">cv. Fuchu</strain>
    </source>
</reference>
<proteinExistence type="predicted"/>
<dbReference type="Proteomes" id="UP000585474">
    <property type="component" value="Unassembled WGS sequence"/>
</dbReference>
<sequence length="98" mass="11020">MHLQCQMRHRQALRAWVGSGWTGLAVASPSQERFDSPNFGWCSCFAYSFNPSPFDVTIFSTVTELHCLDPEEMRRAQEEMRNQGVPSLTSLLPGAARS</sequence>
<dbReference type="EMBL" id="BJWL01000011">
    <property type="protein sequence ID" value="GFY96914.1"/>
    <property type="molecule type" value="Genomic_DNA"/>
</dbReference>
<evidence type="ECO:0000313" key="2">
    <source>
        <dbReference type="Proteomes" id="UP000585474"/>
    </source>
</evidence>
<comment type="caution">
    <text evidence="1">The sequence shown here is derived from an EMBL/GenBank/DDBJ whole genome shotgun (WGS) entry which is preliminary data.</text>
</comment>
<keyword evidence="2" id="KW-1185">Reference proteome</keyword>
<organism evidence="1 2">
    <name type="scientific">Actinidia rufa</name>
    <dbReference type="NCBI Taxonomy" id="165716"/>
    <lineage>
        <taxon>Eukaryota</taxon>
        <taxon>Viridiplantae</taxon>
        <taxon>Streptophyta</taxon>
        <taxon>Embryophyta</taxon>
        <taxon>Tracheophyta</taxon>
        <taxon>Spermatophyta</taxon>
        <taxon>Magnoliopsida</taxon>
        <taxon>eudicotyledons</taxon>
        <taxon>Gunneridae</taxon>
        <taxon>Pentapetalae</taxon>
        <taxon>asterids</taxon>
        <taxon>Ericales</taxon>
        <taxon>Actinidiaceae</taxon>
        <taxon>Actinidia</taxon>
    </lineage>
</organism>
<protein>
    <submittedName>
        <fullName evidence="1">ER membrane protein complex subunit-like protein</fullName>
    </submittedName>
</protein>
<name>A0A7J0FDY2_9ERIC</name>
<evidence type="ECO:0000313" key="1">
    <source>
        <dbReference type="EMBL" id="GFY96914.1"/>
    </source>
</evidence>
<dbReference type="AlphaFoldDB" id="A0A7J0FDY2"/>